<dbReference type="PANTHER" id="PTHR30349">
    <property type="entry name" value="PHAGE INTEGRASE-RELATED"/>
    <property type="match status" value="1"/>
</dbReference>
<dbReference type="SUPFAM" id="SSF56349">
    <property type="entry name" value="DNA breaking-rejoining enzymes"/>
    <property type="match status" value="1"/>
</dbReference>
<evidence type="ECO:0000313" key="8">
    <source>
        <dbReference type="EMBL" id="MBZ6077571.1"/>
    </source>
</evidence>
<dbReference type="InterPro" id="IPR013762">
    <property type="entry name" value="Integrase-like_cat_sf"/>
</dbReference>
<evidence type="ECO:0000256" key="5">
    <source>
        <dbReference type="PROSITE-ProRule" id="PRU01248"/>
    </source>
</evidence>
<evidence type="ECO:0000256" key="2">
    <source>
        <dbReference type="ARBA" id="ARBA00022908"/>
    </source>
</evidence>
<feature type="domain" description="Core-binding (CB)" evidence="7">
    <location>
        <begin position="6"/>
        <end position="96"/>
    </location>
</feature>
<comment type="caution">
    <text evidence="8">The sequence shown here is derived from an EMBL/GenBank/DDBJ whole genome shotgun (WGS) entry which is preliminary data.</text>
</comment>
<keyword evidence="3 5" id="KW-0238">DNA-binding</keyword>
<evidence type="ECO:0000256" key="4">
    <source>
        <dbReference type="ARBA" id="ARBA00023172"/>
    </source>
</evidence>
<dbReference type="InterPro" id="IPR011010">
    <property type="entry name" value="DNA_brk_join_enz"/>
</dbReference>
<comment type="similarity">
    <text evidence="1">Belongs to the 'phage' integrase family.</text>
</comment>
<dbReference type="PROSITE" id="PS51898">
    <property type="entry name" value="TYR_RECOMBINASE"/>
    <property type="match status" value="1"/>
</dbReference>
<keyword evidence="9" id="KW-1185">Reference proteome</keyword>
<name>A0ABS7VPT9_9HYPH</name>
<dbReference type="InterPro" id="IPR050090">
    <property type="entry name" value="Tyrosine_recombinase_XerCD"/>
</dbReference>
<dbReference type="Pfam" id="PF00589">
    <property type="entry name" value="Phage_integrase"/>
    <property type="match status" value="1"/>
</dbReference>
<evidence type="ECO:0000259" key="6">
    <source>
        <dbReference type="PROSITE" id="PS51898"/>
    </source>
</evidence>
<dbReference type="Gene3D" id="1.10.150.130">
    <property type="match status" value="1"/>
</dbReference>
<sequence length="367" mass="41625">MKTCNPANERIKRAYYAYLKEAKRNSEQTVDAAAKALSRFETYTKFKDFRAFRIEQAVGFKAHLAQQLNGRTKEPLSKATMFQTLAALRAFFFWLAGLPGFRSRISYSDADYFNLSAKETAIARADRDVGGPTLEQVRHVLSVMPNRTDIEKRNRALIAFTILTGARDNAVASFRLKHIDLTDGKVVQDARDVRTKASKTFTTYFFPVGDDIRQIVEDWVQFLRRDRFWGPDDPLFPATKVVVGAKQHFEAVGLDRKGWSNAAPIRAIFKDAFGPAGLPYFNPHSFRNTLARLGQSICRSPEEMKAWSQNMGHEKVLTTLLAYGQVETPRQQEIMQKLWEPKVGPADPMEALARRVAELVRSEPGAR</sequence>
<dbReference type="InterPro" id="IPR002104">
    <property type="entry name" value="Integrase_catalytic"/>
</dbReference>
<organism evidence="8 9">
    <name type="scientific">Microvirga puerhi</name>
    <dbReference type="NCBI Taxonomy" id="2876078"/>
    <lineage>
        <taxon>Bacteria</taxon>
        <taxon>Pseudomonadati</taxon>
        <taxon>Pseudomonadota</taxon>
        <taxon>Alphaproteobacteria</taxon>
        <taxon>Hyphomicrobiales</taxon>
        <taxon>Methylobacteriaceae</taxon>
        <taxon>Microvirga</taxon>
    </lineage>
</organism>
<gene>
    <name evidence="8" type="ORF">K9B37_14930</name>
</gene>
<protein>
    <submittedName>
        <fullName evidence="8">Tyrosine-type recombinase/integrase</fullName>
    </submittedName>
</protein>
<dbReference type="Pfam" id="PF02899">
    <property type="entry name" value="Phage_int_SAM_1"/>
    <property type="match status" value="1"/>
</dbReference>
<dbReference type="Gene3D" id="1.10.443.10">
    <property type="entry name" value="Intergrase catalytic core"/>
    <property type="match status" value="1"/>
</dbReference>
<dbReference type="Proteomes" id="UP000704176">
    <property type="component" value="Unassembled WGS sequence"/>
</dbReference>
<dbReference type="RefSeq" id="WP_224314090.1">
    <property type="nucleotide sequence ID" value="NZ_JAIRBM010000010.1"/>
</dbReference>
<keyword evidence="2" id="KW-0229">DNA integration</keyword>
<dbReference type="PROSITE" id="PS51900">
    <property type="entry name" value="CB"/>
    <property type="match status" value="1"/>
</dbReference>
<dbReference type="EMBL" id="JAIRBM010000010">
    <property type="protein sequence ID" value="MBZ6077571.1"/>
    <property type="molecule type" value="Genomic_DNA"/>
</dbReference>
<evidence type="ECO:0000256" key="1">
    <source>
        <dbReference type="ARBA" id="ARBA00008857"/>
    </source>
</evidence>
<dbReference type="PANTHER" id="PTHR30349:SF41">
    <property type="entry name" value="INTEGRASE_RECOMBINASE PROTEIN MJ0367-RELATED"/>
    <property type="match status" value="1"/>
</dbReference>
<feature type="domain" description="Tyr recombinase" evidence="6">
    <location>
        <begin position="127"/>
        <end position="336"/>
    </location>
</feature>
<evidence type="ECO:0000259" key="7">
    <source>
        <dbReference type="PROSITE" id="PS51900"/>
    </source>
</evidence>
<dbReference type="CDD" id="cd00397">
    <property type="entry name" value="DNA_BRE_C"/>
    <property type="match status" value="1"/>
</dbReference>
<keyword evidence="4" id="KW-0233">DNA recombination</keyword>
<dbReference type="InterPro" id="IPR004107">
    <property type="entry name" value="Integrase_SAM-like_N"/>
</dbReference>
<evidence type="ECO:0000256" key="3">
    <source>
        <dbReference type="ARBA" id="ARBA00023125"/>
    </source>
</evidence>
<reference evidence="8 9" key="1">
    <citation type="submission" date="2021-09" db="EMBL/GenBank/DDBJ databases">
        <title>The complete genome sequence of a new microorganism.</title>
        <authorList>
            <person name="Zi Z."/>
        </authorList>
    </citation>
    <scope>NUCLEOTIDE SEQUENCE [LARGE SCALE GENOMIC DNA]</scope>
    <source>
        <strain evidence="8 9">WGZ8</strain>
    </source>
</reference>
<proteinExistence type="inferred from homology"/>
<dbReference type="InterPro" id="IPR010998">
    <property type="entry name" value="Integrase_recombinase_N"/>
</dbReference>
<accession>A0ABS7VPT9</accession>
<evidence type="ECO:0000313" key="9">
    <source>
        <dbReference type="Proteomes" id="UP000704176"/>
    </source>
</evidence>
<dbReference type="InterPro" id="IPR044068">
    <property type="entry name" value="CB"/>
</dbReference>